<dbReference type="Gene3D" id="3.30.9.10">
    <property type="entry name" value="D-Amino Acid Oxidase, subunit A, domain 2"/>
    <property type="match status" value="2"/>
</dbReference>
<keyword evidence="4" id="KW-1185">Reference proteome</keyword>
<organism evidence="3 4">
    <name type="scientific">Sporothrix bragantina</name>
    <dbReference type="NCBI Taxonomy" id="671064"/>
    <lineage>
        <taxon>Eukaryota</taxon>
        <taxon>Fungi</taxon>
        <taxon>Dikarya</taxon>
        <taxon>Ascomycota</taxon>
        <taxon>Pezizomycotina</taxon>
        <taxon>Sordariomycetes</taxon>
        <taxon>Sordariomycetidae</taxon>
        <taxon>Ophiostomatales</taxon>
        <taxon>Ophiostomataceae</taxon>
        <taxon>Sporothrix</taxon>
    </lineage>
</organism>
<evidence type="ECO:0000256" key="1">
    <source>
        <dbReference type="SAM" id="MobiDB-lite"/>
    </source>
</evidence>
<gene>
    <name evidence="3" type="ORF">SBRCBS47491_006004</name>
</gene>
<reference evidence="3 4" key="1">
    <citation type="submission" date="2024-01" db="EMBL/GenBank/DDBJ databases">
        <authorList>
            <person name="Allen C."/>
            <person name="Tagirdzhanova G."/>
        </authorList>
    </citation>
    <scope>NUCLEOTIDE SEQUENCE [LARGE SCALE GENOMIC DNA]</scope>
</reference>
<protein>
    <recommendedName>
        <fullName evidence="2">FAD dependent oxidoreductase domain-containing protein</fullName>
    </recommendedName>
</protein>
<dbReference type="PANTHER" id="PTHR13847:SF129">
    <property type="entry name" value="FAD DEPENDENT OXIDOREDUCTASE"/>
    <property type="match status" value="1"/>
</dbReference>
<accession>A0ABP0C1Q7</accession>
<evidence type="ECO:0000259" key="2">
    <source>
        <dbReference type="Pfam" id="PF01266"/>
    </source>
</evidence>
<dbReference type="InterPro" id="IPR006076">
    <property type="entry name" value="FAD-dep_OxRdtase"/>
</dbReference>
<feature type="region of interest" description="Disordered" evidence="1">
    <location>
        <begin position="1"/>
        <end position="40"/>
    </location>
</feature>
<evidence type="ECO:0000313" key="3">
    <source>
        <dbReference type="EMBL" id="CAK7225776.1"/>
    </source>
</evidence>
<dbReference type="PANTHER" id="PTHR13847">
    <property type="entry name" value="SARCOSINE DEHYDROGENASE-RELATED"/>
    <property type="match status" value="1"/>
</dbReference>
<evidence type="ECO:0000313" key="4">
    <source>
        <dbReference type="Proteomes" id="UP001642406"/>
    </source>
</evidence>
<feature type="domain" description="FAD dependent oxidoreductase" evidence="2">
    <location>
        <begin position="448"/>
        <end position="572"/>
    </location>
</feature>
<feature type="region of interest" description="Disordered" evidence="1">
    <location>
        <begin position="319"/>
        <end position="381"/>
    </location>
</feature>
<proteinExistence type="predicted"/>
<comment type="caution">
    <text evidence="3">The sequence shown here is derived from an EMBL/GenBank/DDBJ whole genome shotgun (WGS) entry which is preliminary data.</text>
</comment>
<sequence>MTIYEEPPKDSGSSSSVEAAADAGRFQPAVAGLPSDNPSNSYWLQDPSSLLLDHRTTPDLPDEVDVVVVGSGITGSFAADALFEDVTDNDKTKKVLLLEAREACFGATGRNGGHCQPMVYYSAPDVAAFELATFHFLERFVSENDVPCDWRTLPGGGVHAYLDADLFALAEALVDALGSKRPDLASQVTVVRPKDDTDGSEDKPTLESLRLKGAAGALVQRHAASVWPYKLVAWVLERLVKTHGASGAFNLQTNTPVLGIVKDDLSSSEKPVWIVETPRGKVRTRAVLLATNGYLSHLLPSNLADLVVPVRAQIAALVPPSSSTKVETSETVKSAAANVTSTSTSSSSSSSNGVSRSSITVTKTENGQTTTTVKTTTTSNAPADRLSHSYVFVGHDHELPEGEGDRDEYLVQRPFTSGSGASGAMHTSHATASFEGHLSASATSSFSSPSVSGGHYIWGGGRQRAAGTGVGEWRDDVVEQSVATYLRSNLAPVLEVGGEEPPVALKADYEWTGIMGFSRDQNPWVGRVPTGALSGENTVSSDSHGTPSGLYLSAGYTGHGMPSTSLCGRVVAGMIKRDLGWENSTATEDEASQVAVSLPLQGGGRAELPRCFLMTADRIRTAQTTCKPVGDADSRGFLVELQHLLARRRAGN</sequence>
<dbReference type="EMBL" id="CAWUHC010000055">
    <property type="protein sequence ID" value="CAK7225776.1"/>
    <property type="molecule type" value="Genomic_DNA"/>
</dbReference>
<dbReference type="Proteomes" id="UP001642406">
    <property type="component" value="Unassembled WGS sequence"/>
</dbReference>
<dbReference type="Pfam" id="PF01266">
    <property type="entry name" value="DAO"/>
    <property type="match status" value="2"/>
</dbReference>
<name>A0ABP0C1Q7_9PEZI</name>
<feature type="domain" description="FAD dependent oxidoreductase" evidence="2">
    <location>
        <begin position="65"/>
        <end position="322"/>
    </location>
</feature>
<dbReference type="Gene3D" id="3.50.50.60">
    <property type="entry name" value="FAD/NAD(P)-binding domain"/>
    <property type="match status" value="2"/>
</dbReference>
<feature type="compositionally biased region" description="Low complexity" evidence="1">
    <location>
        <begin position="319"/>
        <end position="378"/>
    </location>
</feature>
<dbReference type="SUPFAM" id="SSF51905">
    <property type="entry name" value="FAD/NAD(P)-binding domain"/>
    <property type="match status" value="1"/>
</dbReference>
<dbReference type="InterPro" id="IPR036188">
    <property type="entry name" value="FAD/NAD-bd_sf"/>
</dbReference>